<proteinExistence type="predicted"/>
<dbReference type="InterPro" id="IPR008756">
    <property type="entry name" value="Peptidase_M56"/>
</dbReference>
<dbReference type="PANTHER" id="PTHR34978">
    <property type="entry name" value="POSSIBLE SENSOR-TRANSDUCER PROTEIN BLAR"/>
    <property type="match status" value="1"/>
</dbReference>
<keyword evidence="1" id="KW-1133">Transmembrane helix</keyword>
<protein>
    <submittedName>
        <fullName evidence="3">M56 family metallopeptidase</fullName>
    </submittedName>
</protein>
<evidence type="ECO:0000313" key="3">
    <source>
        <dbReference type="EMBL" id="MDO7906438.1"/>
    </source>
</evidence>
<reference evidence="3 4" key="1">
    <citation type="submission" date="2023-07" db="EMBL/GenBank/DDBJ databases">
        <title>Paenibacillus sp. JX-17 nov. isolated from soil.</title>
        <authorList>
            <person name="Wan Y."/>
            <person name="Liu B."/>
        </authorList>
    </citation>
    <scope>NUCLEOTIDE SEQUENCE [LARGE SCALE GENOMIC DNA]</scope>
    <source>
        <strain evidence="3 4">JX-17</strain>
    </source>
</reference>
<evidence type="ECO:0000313" key="4">
    <source>
        <dbReference type="Proteomes" id="UP001240171"/>
    </source>
</evidence>
<gene>
    <name evidence="3" type="ORF">Q5741_08410</name>
</gene>
<sequence length="284" mass="31839">MWKNRSRLLFAAGVGISGLILLQMGMYTAHMLFGIDLSFNVFQICRYMLRSLGIEYVIYALDGLVLYTFGLLLIKGIRQILATRQAMARLSVMKNNMLSAKLNRRYAELGNRIIVIDYEETYAFTIGMLNPHIVLSSGLLAMLDKQEEAAVVYHEAHHMRHYDPLKTWLISLVSSAIWYVPVLGHILKHYKTAREVLADNEAITRTGSPAGIGSALLKLLRNPPSRAFRASTAYSSFAETSINYRISRILDPHKDPAIKLPLTSVMVSGHMILGLTLLFALALL</sequence>
<dbReference type="Proteomes" id="UP001240171">
    <property type="component" value="Unassembled WGS sequence"/>
</dbReference>
<evidence type="ECO:0000259" key="2">
    <source>
        <dbReference type="Pfam" id="PF05569"/>
    </source>
</evidence>
<feature type="domain" description="Peptidase M56" evidence="2">
    <location>
        <begin position="57"/>
        <end position="248"/>
    </location>
</feature>
<dbReference type="Gene3D" id="3.30.2010.10">
    <property type="entry name" value="Metalloproteases ('zincins'), catalytic domain"/>
    <property type="match status" value="1"/>
</dbReference>
<accession>A0ABT9CB03</accession>
<keyword evidence="4" id="KW-1185">Reference proteome</keyword>
<dbReference type="CDD" id="cd07326">
    <property type="entry name" value="M56_BlaR1_MecR1_like"/>
    <property type="match status" value="1"/>
</dbReference>
<keyword evidence="1" id="KW-0472">Membrane</keyword>
<dbReference type="InterPro" id="IPR052173">
    <property type="entry name" value="Beta-lactam_resp_regulator"/>
</dbReference>
<evidence type="ECO:0000256" key="1">
    <source>
        <dbReference type="SAM" id="Phobius"/>
    </source>
</evidence>
<dbReference type="EMBL" id="JAUQTB010000003">
    <property type="protein sequence ID" value="MDO7906438.1"/>
    <property type="molecule type" value="Genomic_DNA"/>
</dbReference>
<dbReference type="Pfam" id="PF05569">
    <property type="entry name" value="Peptidase_M56"/>
    <property type="match status" value="1"/>
</dbReference>
<comment type="caution">
    <text evidence="3">The sequence shown here is derived from an EMBL/GenBank/DDBJ whole genome shotgun (WGS) entry which is preliminary data.</text>
</comment>
<dbReference type="PANTHER" id="PTHR34978:SF3">
    <property type="entry name" value="SLR0241 PROTEIN"/>
    <property type="match status" value="1"/>
</dbReference>
<feature type="transmembrane region" description="Helical" evidence="1">
    <location>
        <begin position="168"/>
        <end position="187"/>
    </location>
</feature>
<keyword evidence="1" id="KW-0812">Transmembrane</keyword>
<feature type="transmembrane region" description="Helical" evidence="1">
    <location>
        <begin position="260"/>
        <end position="283"/>
    </location>
</feature>
<feature type="transmembrane region" description="Helical" evidence="1">
    <location>
        <begin position="58"/>
        <end position="77"/>
    </location>
</feature>
<dbReference type="RefSeq" id="WP_305023631.1">
    <property type="nucleotide sequence ID" value="NZ_JAUQTB010000003.1"/>
</dbReference>
<name>A0ABT9CB03_9BACL</name>
<organism evidence="3 4">
    <name type="scientific">Paenibacillus lacisoli</name>
    <dbReference type="NCBI Taxonomy" id="3064525"/>
    <lineage>
        <taxon>Bacteria</taxon>
        <taxon>Bacillati</taxon>
        <taxon>Bacillota</taxon>
        <taxon>Bacilli</taxon>
        <taxon>Bacillales</taxon>
        <taxon>Paenibacillaceae</taxon>
        <taxon>Paenibacillus</taxon>
    </lineage>
</organism>